<evidence type="ECO:0000256" key="11">
    <source>
        <dbReference type="SAM" id="MobiDB-lite"/>
    </source>
</evidence>
<sequence length="722" mass="81758">MYLLQREKIHERCKNICPNKDDLSIFMRPDFVLNDPATFNTVLPWSHFSVAGGKNSRDGASSRLLQEKLSHYLDVVEVSIARQISLRSEAFFHAMSSQHELQDRLRETAVAVATLRARTAVMDRVMCRGPLQALKDTVTRSNCTKLHGKLKLMAAVQQTQPTVQLLLSTSEFVGALELIATTKEVLQQELQGIHSFRHLGSQLCEMEKLIDKMIVADFTTYSRSDLNRSFEDDSQVLEKDRLQSLVFGLLRQRKLDFLDIYSEEMMQAAKGIVRQCVLRSVSQIEDIDTDTVVKLQDQMRLMKFSQWFELLQNVFEHFVLFLTRIKATLSVIRNVVLEVLDSCQRSRMEDSGGSSLRPGEAELAYLTHEGLFISDALNEAERRSSTAAPSKTQTQTRAETSGSDSASGTTESSSSREQTTNTTSSLPTGGTTSIFFCDLKSVHQCLSLSAVCVHEANCFIFFTDKSRTEDKKPSDFLLVDGQKYAVVGTVLLLIRIFLEYCQCVNDIPSITTDMLTRLADLLKHFNSRSCQLVLGAGALQVVGLKTITTKNLALVSRCLQLVVHYIPIIRAHFETKLQPKQYSILRHFDHITKDYNDHIAEISAKLVAIMDGLFERVLSKYEVKAPMPSLCFRNVCKQMAKMHEAIHDLLPEEQTQMLFLRINTSFKMHLKRQLSRLGVINDGGPQHGLVVVDVAFYTENVQALRSLERLDLNMPEIWEQKR</sequence>
<dbReference type="Pfam" id="PF07928">
    <property type="entry name" value="Vps54"/>
    <property type="match status" value="1"/>
</dbReference>
<accession>A0A8B9I000</accession>
<dbReference type="PANTHER" id="PTHR12965:SF0">
    <property type="entry name" value="VACUOLAR PROTEIN SORTING-ASSOCIATED PROTEIN 54"/>
    <property type="match status" value="1"/>
</dbReference>
<keyword evidence="6" id="KW-0653">Protein transport</keyword>
<keyword evidence="8" id="KW-0175">Coiled coil</keyword>
<dbReference type="Gene3D" id="6.10.250.860">
    <property type="match status" value="1"/>
</dbReference>
<dbReference type="GO" id="GO:0000938">
    <property type="term" value="C:GARP complex"/>
    <property type="evidence" value="ECO:0007669"/>
    <property type="project" value="InterPro"/>
</dbReference>
<feature type="domain" description="Vacuolar protein sorting-associated protein 54 N-terminal" evidence="13">
    <location>
        <begin position="67"/>
        <end position="220"/>
    </location>
</feature>
<reference evidence="14" key="1">
    <citation type="submission" date="2025-08" db="UniProtKB">
        <authorList>
            <consortium name="Ensembl"/>
        </authorList>
    </citation>
    <scope>IDENTIFICATION</scope>
</reference>
<keyword evidence="7" id="KW-0333">Golgi apparatus</keyword>
<protein>
    <recommendedName>
        <fullName evidence="3">Vacuolar protein sorting-associated protein 54</fullName>
    </recommendedName>
</protein>
<evidence type="ECO:0000259" key="13">
    <source>
        <dbReference type="Pfam" id="PF10475"/>
    </source>
</evidence>
<name>A0A8B9I000_ASTMX</name>
<dbReference type="InterPro" id="IPR012501">
    <property type="entry name" value="Vps54_C"/>
</dbReference>
<evidence type="ECO:0000256" key="1">
    <source>
        <dbReference type="ARBA" id="ARBA00004601"/>
    </source>
</evidence>
<dbReference type="GO" id="GO:0019905">
    <property type="term" value="F:syntaxin binding"/>
    <property type="evidence" value="ECO:0007669"/>
    <property type="project" value="TreeGrafter"/>
</dbReference>
<dbReference type="AlphaFoldDB" id="A0A8B9I000"/>
<evidence type="ECO:0000256" key="4">
    <source>
        <dbReference type="ARBA" id="ARBA00022448"/>
    </source>
</evidence>
<evidence type="ECO:0000256" key="8">
    <source>
        <dbReference type="ARBA" id="ARBA00023054"/>
    </source>
</evidence>
<evidence type="ECO:0000256" key="5">
    <source>
        <dbReference type="ARBA" id="ARBA00022553"/>
    </source>
</evidence>
<dbReference type="GO" id="GO:0005829">
    <property type="term" value="C:cytosol"/>
    <property type="evidence" value="ECO:0007669"/>
    <property type="project" value="GOC"/>
</dbReference>
<dbReference type="InterPro" id="IPR019515">
    <property type="entry name" value="VPS54_N"/>
</dbReference>
<evidence type="ECO:0000256" key="7">
    <source>
        <dbReference type="ARBA" id="ARBA00023034"/>
    </source>
</evidence>
<evidence type="ECO:0000256" key="6">
    <source>
        <dbReference type="ARBA" id="ARBA00022927"/>
    </source>
</evidence>
<dbReference type="Gene3D" id="1.20.1280.130">
    <property type="match status" value="1"/>
</dbReference>
<comment type="function">
    <text evidence="9">Acts as a component of the GARP complex that is involved in retrograde transport from early and late endosomes to the trans-Golgi network (TGN). The GARP complex is required for the maintenance of the cycling of mannose 6-phosphate receptors between the TGN and endosomes, this cycling is necessary for proper lysosomal sorting of acid hydrolases such as CTSD. Within the GARP complex, required to tether the complex to the TGN. Not involved in endocytic recycling.</text>
</comment>
<evidence type="ECO:0000259" key="12">
    <source>
        <dbReference type="Pfam" id="PF07928"/>
    </source>
</evidence>
<comment type="subunit">
    <text evidence="10">Component of the Golgi-associated retrograde protein (GARP) complex, also called VFT (VPS fifty-three) complex, composed of VPS51, VPS52, VPS53 and VPS54. EIPR1 interacts with GARP complex and mediates its recruitment to the trans-Golgi network. Interacts with VPS51 in an EIPR1-independent manner.</text>
</comment>
<dbReference type="Ensembl" id="ENSAMXT00005021865.1">
    <property type="protein sequence ID" value="ENSAMXP00005019779.1"/>
    <property type="gene ID" value="ENSAMXG00005009404.1"/>
</dbReference>
<keyword evidence="4" id="KW-0813">Transport</keyword>
<evidence type="ECO:0000313" key="15">
    <source>
        <dbReference type="Proteomes" id="UP000694621"/>
    </source>
</evidence>
<evidence type="ECO:0000256" key="3">
    <source>
        <dbReference type="ARBA" id="ARBA00017665"/>
    </source>
</evidence>
<feature type="compositionally biased region" description="Low complexity" evidence="11">
    <location>
        <begin position="399"/>
        <end position="426"/>
    </location>
</feature>
<dbReference type="FunFam" id="1.20.1280.130:FF:000001">
    <property type="entry name" value="Vacuolar protein sorting-associated protein 54"/>
    <property type="match status" value="1"/>
</dbReference>
<evidence type="ECO:0000256" key="10">
    <source>
        <dbReference type="ARBA" id="ARBA00063265"/>
    </source>
</evidence>
<evidence type="ECO:0000256" key="9">
    <source>
        <dbReference type="ARBA" id="ARBA00058043"/>
    </source>
</evidence>
<dbReference type="GO" id="GO:0006896">
    <property type="term" value="P:Golgi to vacuole transport"/>
    <property type="evidence" value="ECO:0007669"/>
    <property type="project" value="TreeGrafter"/>
</dbReference>
<organism evidence="14 15">
    <name type="scientific">Astyanax mexicanus</name>
    <name type="common">Blind cave fish</name>
    <name type="synonym">Astyanax fasciatus mexicanus</name>
    <dbReference type="NCBI Taxonomy" id="7994"/>
    <lineage>
        <taxon>Eukaryota</taxon>
        <taxon>Metazoa</taxon>
        <taxon>Chordata</taxon>
        <taxon>Craniata</taxon>
        <taxon>Vertebrata</taxon>
        <taxon>Euteleostomi</taxon>
        <taxon>Actinopterygii</taxon>
        <taxon>Neopterygii</taxon>
        <taxon>Teleostei</taxon>
        <taxon>Ostariophysi</taxon>
        <taxon>Characiformes</taxon>
        <taxon>Characoidei</taxon>
        <taxon>Acestrorhamphidae</taxon>
        <taxon>Acestrorhamphinae</taxon>
        <taxon>Astyanax</taxon>
    </lineage>
</organism>
<dbReference type="PANTHER" id="PTHR12965">
    <property type="entry name" value="VACUOLAR PROTEIN SORTING 54"/>
    <property type="match status" value="1"/>
</dbReference>
<feature type="region of interest" description="Disordered" evidence="11">
    <location>
        <begin position="383"/>
        <end position="426"/>
    </location>
</feature>
<feature type="compositionally biased region" description="Polar residues" evidence="11">
    <location>
        <begin position="385"/>
        <end position="398"/>
    </location>
</feature>
<evidence type="ECO:0000256" key="2">
    <source>
        <dbReference type="ARBA" id="ARBA00009150"/>
    </source>
</evidence>
<dbReference type="InterPro" id="IPR039745">
    <property type="entry name" value="Vps54"/>
</dbReference>
<evidence type="ECO:0000313" key="14">
    <source>
        <dbReference type="Ensembl" id="ENSAMXP00005019779.1"/>
    </source>
</evidence>
<comment type="subcellular location">
    <subcellularLocation>
        <location evidence="1">Golgi apparatus</location>
        <location evidence="1">trans-Golgi network</location>
    </subcellularLocation>
</comment>
<dbReference type="GO" id="GO:0015031">
    <property type="term" value="P:protein transport"/>
    <property type="evidence" value="ECO:0007669"/>
    <property type="project" value="UniProtKB-KW"/>
</dbReference>
<feature type="domain" description="Vacuolar protein sorting-associated protein 54 C-terminal" evidence="12">
    <location>
        <begin position="482"/>
        <end position="611"/>
    </location>
</feature>
<dbReference type="GO" id="GO:0042147">
    <property type="term" value="P:retrograde transport, endosome to Golgi"/>
    <property type="evidence" value="ECO:0007669"/>
    <property type="project" value="InterPro"/>
</dbReference>
<comment type="similarity">
    <text evidence="2">Belongs to the VPS54 family.</text>
</comment>
<dbReference type="Pfam" id="PF10475">
    <property type="entry name" value="Vps54_N"/>
    <property type="match status" value="1"/>
</dbReference>
<keyword evidence="5" id="KW-0597">Phosphoprotein</keyword>
<dbReference type="Proteomes" id="UP000694621">
    <property type="component" value="Unplaced"/>
</dbReference>
<proteinExistence type="inferred from homology"/>